<evidence type="ECO:0000256" key="5">
    <source>
        <dbReference type="ARBA" id="ARBA00022892"/>
    </source>
</evidence>
<dbReference type="GO" id="GO:1990072">
    <property type="term" value="C:TRAPPIII protein complex"/>
    <property type="evidence" value="ECO:0007669"/>
    <property type="project" value="TreeGrafter"/>
</dbReference>
<reference evidence="7 8" key="1">
    <citation type="journal article" date="2015" name="Sci. Rep.">
        <title>Genome of the facultative scuticociliatosis pathogen Pseudocohnilembus persalinus provides insight into its virulence through horizontal gene transfer.</title>
        <authorList>
            <person name="Xiong J."/>
            <person name="Wang G."/>
            <person name="Cheng J."/>
            <person name="Tian M."/>
            <person name="Pan X."/>
            <person name="Warren A."/>
            <person name="Jiang C."/>
            <person name="Yuan D."/>
            <person name="Miao W."/>
        </authorList>
    </citation>
    <scope>NUCLEOTIDE SEQUENCE [LARGE SCALE GENOMIC DNA]</scope>
    <source>
        <strain evidence="7">36N120E</strain>
    </source>
</reference>
<evidence type="ECO:0000256" key="1">
    <source>
        <dbReference type="ARBA" id="ARBA00004240"/>
    </source>
</evidence>
<dbReference type="PANTHER" id="PTHR20902">
    <property type="entry name" value="41-2 PROTEIN ANTIGEN-RELATED"/>
    <property type="match status" value="1"/>
</dbReference>
<evidence type="ECO:0000256" key="6">
    <source>
        <dbReference type="ARBA" id="ARBA00023034"/>
    </source>
</evidence>
<gene>
    <name evidence="7" type="ORF">PPERSA_06558</name>
</gene>
<dbReference type="PANTHER" id="PTHR20902:SF0">
    <property type="entry name" value="TRAFFICKING PROTEIN PARTICLE COMPLEX SUBUNIT 5"/>
    <property type="match status" value="1"/>
</dbReference>
<keyword evidence="4" id="KW-0256">Endoplasmic reticulum</keyword>
<name>A0A0V0QRT8_PSEPJ</name>
<evidence type="ECO:0000313" key="8">
    <source>
        <dbReference type="Proteomes" id="UP000054937"/>
    </source>
</evidence>
<protein>
    <submittedName>
        <fullName evidence="7">Uncharacterized protein</fullName>
    </submittedName>
</protein>
<comment type="subcellular location">
    <subcellularLocation>
        <location evidence="1">Endoplasmic reticulum</location>
    </subcellularLocation>
    <subcellularLocation>
        <location evidence="2">Golgi apparatus</location>
    </subcellularLocation>
</comment>
<evidence type="ECO:0000256" key="4">
    <source>
        <dbReference type="ARBA" id="ARBA00022824"/>
    </source>
</evidence>
<comment type="caution">
    <text evidence="7">The sequence shown here is derived from an EMBL/GenBank/DDBJ whole genome shotgun (WGS) entry which is preliminary data.</text>
</comment>
<accession>A0A0V0QRT8</accession>
<dbReference type="InterPro" id="IPR016696">
    <property type="entry name" value="TRAPP-I_su5"/>
</dbReference>
<proteinExistence type="predicted"/>
<keyword evidence="3" id="KW-0813">Transport</keyword>
<sequence length="107" mass="12547">MNKKTVYDKSIKQPLRQNNEVNLSTFGYLISEYIQYTMNKKRNIEQELQKFGESIVGMIKGILNSAGYPTENVDYVDYEIEDDGTSSYPKTQFYIKFDPQVILREKN</sequence>
<evidence type="ECO:0000256" key="2">
    <source>
        <dbReference type="ARBA" id="ARBA00004555"/>
    </source>
</evidence>
<dbReference type="GO" id="GO:0005783">
    <property type="term" value="C:endoplasmic reticulum"/>
    <property type="evidence" value="ECO:0007669"/>
    <property type="project" value="UniProtKB-SubCell"/>
</dbReference>
<evidence type="ECO:0000256" key="3">
    <source>
        <dbReference type="ARBA" id="ARBA00022448"/>
    </source>
</evidence>
<dbReference type="Proteomes" id="UP000054937">
    <property type="component" value="Unassembled WGS sequence"/>
</dbReference>
<keyword evidence="6" id="KW-0333">Golgi apparatus</keyword>
<evidence type="ECO:0000313" key="7">
    <source>
        <dbReference type="EMBL" id="KRX04924.1"/>
    </source>
</evidence>
<keyword evidence="8" id="KW-1185">Reference proteome</keyword>
<dbReference type="GO" id="GO:0006888">
    <property type="term" value="P:endoplasmic reticulum to Golgi vesicle-mediated transport"/>
    <property type="evidence" value="ECO:0007669"/>
    <property type="project" value="TreeGrafter"/>
</dbReference>
<dbReference type="EMBL" id="LDAU01000110">
    <property type="protein sequence ID" value="KRX04924.1"/>
    <property type="molecule type" value="Genomic_DNA"/>
</dbReference>
<organism evidence="7 8">
    <name type="scientific">Pseudocohnilembus persalinus</name>
    <name type="common">Ciliate</name>
    <dbReference type="NCBI Taxonomy" id="266149"/>
    <lineage>
        <taxon>Eukaryota</taxon>
        <taxon>Sar</taxon>
        <taxon>Alveolata</taxon>
        <taxon>Ciliophora</taxon>
        <taxon>Intramacronucleata</taxon>
        <taxon>Oligohymenophorea</taxon>
        <taxon>Scuticociliatia</taxon>
        <taxon>Philasterida</taxon>
        <taxon>Pseudocohnilembidae</taxon>
        <taxon>Pseudocohnilembus</taxon>
    </lineage>
</organism>
<dbReference type="GO" id="GO:1990070">
    <property type="term" value="C:TRAPPI protein complex"/>
    <property type="evidence" value="ECO:0007669"/>
    <property type="project" value="TreeGrafter"/>
</dbReference>
<dbReference type="GO" id="GO:1990071">
    <property type="term" value="C:TRAPPII protein complex"/>
    <property type="evidence" value="ECO:0007669"/>
    <property type="project" value="TreeGrafter"/>
</dbReference>
<keyword evidence="5" id="KW-0931">ER-Golgi transport</keyword>
<dbReference type="OrthoDB" id="10254842at2759"/>
<dbReference type="AlphaFoldDB" id="A0A0V0QRT8"/>
<dbReference type="InParanoid" id="A0A0V0QRT8"/>